<accession>A0A975GVK1</accession>
<dbReference type="KEGG" id="bgoe:IFJ75_00735"/>
<evidence type="ECO:0000313" key="2">
    <source>
        <dbReference type="Proteomes" id="UP000663918"/>
    </source>
</evidence>
<name>A0A975GVK1_9CAUL</name>
<reference evidence="1" key="1">
    <citation type="submission" date="2020-09" db="EMBL/GenBank/DDBJ databases">
        <title>Brevundimonas sp. LVF2 isolated from a puddle in Goettingen, Germany.</title>
        <authorList>
            <person name="Friedrich I."/>
            <person name="Klassen A."/>
            <person name="Hannes N."/>
            <person name="Schneider D."/>
            <person name="Hertel R."/>
            <person name="Daniel R."/>
        </authorList>
    </citation>
    <scope>NUCLEOTIDE SEQUENCE</scope>
    <source>
        <strain evidence="1">LVF2</strain>
    </source>
</reference>
<sequence length="70" mass="8311">MRQSLNYYPPRLSETQLEQLCRQVREAADYMADEQILCLADHLHDALRTRRQLRGKVQHRIDERLHPGGN</sequence>
<proteinExistence type="predicted"/>
<protein>
    <submittedName>
        <fullName evidence="1">Uncharacterized protein</fullName>
    </submittedName>
</protein>
<dbReference type="AlphaFoldDB" id="A0A975GVK1"/>
<dbReference type="RefSeq" id="WP_207870674.1">
    <property type="nucleotide sequence ID" value="NZ_CP062222.1"/>
</dbReference>
<keyword evidence="2" id="KW-1185">Reference proteome</keyword>
<dbReference type="EMBL" id="CP062222">
    <property type="protein sequence ID" value="QTC91497.1"/>
    <property type="molecule type" value="Genomic_DNA"/>
</dbReference>
<evidence type="ECO:0000313" key="1">
    <source>
        <dbReference type="EMBL" id="QTC91497.1"/>
    </source>
</evidence>
<organism evidence="1 2">
    <name type="scientific">Brevundimonas goettingensis</name>
    <dbReference type="NCBI Taxonomy" id="2774190"/>
    <lineage>
        <taxon>Bacteria</taxon>
        <taxon>Pseudomonadati</taxon>
        <taxon>Pseudomonadota</taxon>
        <taxon>Alphaproteobacteria</taxon>
        <taxon>Caulobacterales</taxon>
        <taxon>Caulobacteraceae</taxon>
        <taxon>Brevundimonas</taxon>
    </lineage>
</organism>
<gene>
    <name evidence="1" type="ORF">IFJ75_00735</name>
</gene>
<dbReference type="Proteomes" id="UP000663918">
    <property type="component" value="Chromosome"/>
</dbReference>